<dbReference type="AlphaFoldDB" id="A0A6A4SRX2"/>
<accession>A0A6A4SRX2</accession>
<sequence>MRGFDLLFSHSLTDVDDASSARGRLLSGAASCNSPMTCAGSNYSASELWEIDEFARQQLDLEQAQPQQQTHSATSSPINLLSPDPDEIPEVYELNQKQQDGPVVTEVDQQRWISRGSKPPCQWLSCFPNRQTRQP</sequence>
<protein>
    <submittedName>
        <fullName evidence="2">Uncharacterized protein</fullName>
    </submittedName>
</protein>
<gene>
    <name evidence="2" type="ORF">F2P81_013083</name>
</gene>
<feature type="region of interest" description="Disordered" evidence="1">
    <location>
        <begin position="116"/>
        <end position="135"/>
    </location>
</feature>
<dbReference type="EMBL" id="VEVO01000011">
    <property type="protein sequence ID" value="KAF0035325.1"/>
    <property type="molecule type" value="Genomic_DNA"/>
</dbReference>
<comment type="caution">
    <text evidence="2">The sequence shown here is derived from an EMBL/GenBank/DDBJ whole genome shotgun (WGS) entry which is preliminary data.</text>
</comment>
<proteinExistence type="predicted"/>
<organism evidence="2 3">
    <name type="scientific">Scophthalmus maximus</name>
    <name type="common">Turbot</name>
    <name type="synonym">Psetta maxima</name>
    <dbReference type="NCBI Taxonomy" id="52904"/>
    <lineage>
        <taxon>Eukaryota</taxon>
        <taxon>Metazoa</taxon>
        <taxon>Chordata</taxon>
        <taxon>Craniata</taxon>
        <taxon>Vertebrata</taxon>
        <taxon>Euteleostomi</taxon>
        <taxon>Actinopterygii</taxon>
        <taxon>Neopterygii</taxon>
        <taxon>Teleostei</taxon>
        <taxon>Neoteleostei</taxon>
        <taxon>Acanthomorphata</taxon>
        <taxon>Carangaria</taxon>
        <taxon>Pleuronectiformes</taxon>
        <taxon>Pleuronectoidei</taxon>
        <taxon>Scophthalmidae</taxon>
        <taxon>Scophthalmus</taxon>
    </lineage>
</organism>
<dbReference type="Proteomes" id="UP000438429">
    <property type="component" value="Unassembled WGS sequence"/>
</dbReference>
<feature type="compositionally biased region" description="Polar residues" evidence="1">
    <location>
        <begin position="70"/>
        <end position="79"/>
    </location>
</feature>
<feature type="region of interest" description="Disordered" evidence="1">
    <location>
        <begin position="61"/>
        <end position="87"/>
    </location>
</feature>
<evidence type="ECO:0000313" key="2">
    <source>
        <dbReference type="EMBL" id="KAF0035325.1"/>
    </source>
</evidence>
<evidence type="ECO:0000313" key="3">
    <source>
        <dbReference type="Proteomes" id="UP000438429"/>
    </source>
</evidence>
<name>A0A6A4SRX2_SCOMX</name>
<evidence type="ECO:0000256" key="1">
    <source>
        <dbReference type="SAM" id="MobiDB-lite"/>
    </source>
</evidence>
<reference evidence="2 3" key="1">
    <citation type="submission" date="2019-06" db="EMBL/GenBank/DDBJ databases">
        <title>Draft genomes of female and male turbot (Scophthalmus maximus).</title>
        <authorList>
            <person name="Xu H."/>
            <person name="Xu X.-W."/>
            <person name="Shao C."/>
            <person name="Chen S."/>
        </authorList>
    </citation>
    <scope>NUCLEOTIDE SEQUENCE [LARGE SCALE GENOMIC DNA]</scope>
    <source>
        <strain evidence="2">Ysfricsl-2016a</strain>
        <tissue evidence="2">Blood</tissue>
    </source>
</reference>